<dbReference type="EMBL" id="JACZDF010000003">
    <property type="protein sequence ID" value="MBD9699320.1"/>
    <property type="molecule type" value="Genomic_DNA"/>
</dbReference>
<feature type="region of interest" description="Disordered" evidence="1">
    <location>
        <begin position="1"/>
        <end position="54"/>
    </location>
</feature>
<feature type="domain" description="DUF2510" evidence="3">
    <location>
        <begin position="52"/>
        <end position="75"/>
    </location>
</feature>
<evidence type="ECO:0000313" key="5">
    <source>
        <dbReference type="Proteomes" id="UP000642107"/>
    </source>
</evidence>
<organism evidence="4 5">
    <name type="scientific">Flavimobilis rhizosphaerae</name>
    <dbReference type="NCBI Taxonomy" id="2775421"/>
    <lineage>
        <taxon>Bacteria</taxon>
        <taxon>Bacillati</taxon>
        <taxon>Actinomycetota</taxon>
        <taxon>Actinomycetes</taxon>
        <taxon>Micrococcales</taxon>
        <taxon>Jonesiaceae</taxon>
        <taxon>Flavimobilis</taxon>
    </lineage>
</organism>
<evidence type="ECO:0000259" key="3">
    <source>
        <dbReference type="Pfam" id="PF10708"/>
    </source>
</evidence>
<keyword evidence="2" id="KW-0472">Membrane</keyword>
<accession>A0ABR9DQC3</accession>
<gene>
    <name evidence="4" type="ORF">IGS67_07420</name>
</gene>
<dbReference type="Proteomes" id="UP000642107">
    <property type="component" value="Unassembled WGS sequence"/>
</dbReference>
<keyword evidence="2" id="KW-1133">Transmembrane helix</keyword>
<dbReference type="RefSeq" id="WP_192279275.1">
    <property type="nucleotide sequence ID" value="NZ_JACZDF010000003.1"/>
</dbReference>
<sequence length="259" mass="27354">MTAQPPPLPGSTPDGPVPSGSAGAPRPSGTGAVPRGTVTAPGGGGDVLVGPAGWYPHPDGRERWWDGTAWTELARTGGKVAHVDGSDRTSAARDEARGRRRGAFRFVGGLVALLLVWALGNAVWDMVVERNAQLERTTPTERARSVLNAPRGLATGDDACPTTDRQLVDPAAPGVARWRELRGCGLTPALDRKGWEWVTRPTEESPTAVVDYTFAKVEDAKRPDAKLGGTTVRLTLTLEKAFLGWKVSAVEGLPARAKG</sequence>
<dbReference type="InterPro" id="IPR018929">
    <property type="entry name" value="DUF2510"/>
</dbReference>
<keyword evidence="2" id="KW-0812">Transmembrane</keyword>
<reference evidence="4 5" key="1">
    <citation type="submission" date="2020-09" db="EMBL/GenBank/DDBJ databases">
        <title>Flavimobilis rhizosphaerae sp. nov., isolated from rhizosphere soil of Spartina alterniflora.</title>
        <authorList>
            <person name="Hanqin C."/>
        </authorList>
    </citation>
    <scope>NUCLEOTIDE SEQUENCE [LARGE SCALE GENOMIC DNA]</scope>
    <source>
        <strain evidence="4 5">GY 10621</strain>
    </source>
</reference>
<evidence type="ECO:0000313" key="4">
    <source>
        <dbReference type="EMBL" id="MBD9699320.1"/>
    </source>
</evidence>
<dbReference type="Pfam" id="PF10708">
    <property type="entry name" value="DUF2510"/>
    <property type="match status" value="1"/>
</dbReference>
<comment type="caution">
    <text evidence="4">The sequence shown here is derived from an EMBL/GenBank/DDBJ whole genome shotgun (WGS) entry which is preliminary data.</text>
</comment>
<protein>
    <submittedName>
        <fullName evidence="4">DUF2510 domain-containing protein</fullName>
    </submittedName>
</protein>
<feature type="transmembrane region" description="Helical" evidence="2">
    <location>
        <begin position="103"/>
        <end position="124"/>
    </location>
</feature>
<feature type="compositionally biased region" description="Pro residues" evidence="1">
    <location>
        <begin position="1"/>
        <end position="10"/>
    </location>
</feature>
<proteinExistence type="predicted"/>
<name>A0ABR9DQC3_9MICO</name>
<keyword evidence="5" id="KW-1185">Reference proteome</keyword>
<evidence type="ECO:0000256" key="1">
    <source>
        <dbReference type="SAM" id="MobiDB-lite"/>
    </source>
</evidence>
<evidence type="ECO:0000256" key="2">
    <source>
        <dbReference type="SAM" id="Phobius"/>
    </source>
</evidence>